<dbReference type="Pfam" id="PF00903">
    <property type="entry name" value="Glyoxalase"/>
    <property type="match status" value="1"/>
</dbReference>
<sequence length="138" mass="16106">MKYLHAMIRTNKIDDTLFFYCELMGLKLLRKKDSEAGRFSLYFLATHDGAPEIEVTHNWDEKEYSNGDNFGHFAFSVDNIYEQCEKFMQAGVDILRPPRDGYMAFVKDPNNISIELLQDGERLEPIEPWISMKSIGTW</sequence>
<dbReference type="SUPFAM" id="SSF54593">
    <property type="entry name" value="Glyoxalase/Bleomycin resistance protein/Dihydroxybiphenyl dioxygenase"/>
    <property type="match status" value="1"/>
</dbReference>
<dbReference type="PANTHER" id="PTHR46036:SF5">
    <property type="entry name" value="LACTOYLGLUTATHIONE LYASE"/>
    <property type="match status" value="1"/>
</dbReference>
<dbReference type="InterPro" id="IPR037523">
    <property type="entry name" value="VOC_core"/>
</dbReference>
<name>A0A5C7A0M4_9GAMM</name>
<dbReference type="InterPro" id="IPR029068">
    <property type="entry name" value="Glyas_Bleomycin-R_OHBP_Dase"/>
</dbReference>
<dbReference type="GO" id="GO:0004462">
    <property type="term" value="F:lactoylglutathione lyase activity"/>
    <property type="evidence" value="ECO:0007669"/>
    <property type="project" value="TreeGrafter"/>
</dbReference>
<evidence type="ECO:0000313" key="7">
    <source>
        <dbReference type="Proteomes" id="UP000321903"/>
    </source>
</evidence>
<dbReference type="GO" id="GO:0005737">
    <property type="term" value="C:cytoplasm"/>
    <property type="evidence" value="ECO:0007669"/>
    <property type="project" value="TreeGrafter"/>
</dbReference>
<dbReference type="GO" id="GO:0019243">
    <property type="term" value="P:methylglyoxal catabolic process to D-lactate via S-lactoyl-glutathione"/>
    <property type="evidence" value="ECO:0007669"/>
    <property type="project" value="TreeGrafter"/>
</dbReference>
<dbReference type="EMBL" id="VORZ01000002">
    <property type="protein sequence ID" value="TXD96954.1"/>
    <property type="molecule type" value="Genomic_DNA"/>
</dbReference>
<dbReference type="RefSeq" id="WP_147223660.1">
    <property type="nucleotide sequence ID" value="NZ_CAJGYY010000001.1"/>
</dbReference>
<organism evidence="6 7">
    <name type="scientific">Psychrobacter frigidicola</name>
    <dbReference type="NCBI Taxonomy" id="45611"/>
    <lineage>
        <taxon>Bacteria</taxon>
        <taxon>Pseudomonadati</taxon>
        <taxon>Pseudomonadota</taxon>
        <taxon>Gammaproteobacteria</taxon>
        <taxon>Moraxellales</taxon>
        <taxon>Moraxellaceae</taxon>
        <taxon>Psychrobacter</taxon>
    </lineage>
</organism>
<keyword evidence="7" id="KW-1185">Reference proteome</keyword>
<protein>
    <recommendedName>
        <fullName evidence="2">Aldoketomutase</fullName>
    </recommendedName>
    <alternativeName>
        <fullName evidence="1">Ketone-aldehyde mutase</fullName>
    </alternativeName>
    <alternativeName>
        <fullName evidence="3">Methylglyoxalase</fullName>
    </alternativeName>
    <alternativeName>
        <fullName evidence="4">S-D-lactoylglutathione methylglyoxal lyase</fullName>
    </alternativeName>
</protein>
<dbReference type="PROSITE" id="PS51819">
    <property type="entry name" value="VOC"/>
    <property type="match status" value="1"/>
</dbReference>
<proteinExistence type="predicted"/>
<accession>A0A5C7A0M4</accession>
<keyword evidence="6" id="KW-0456">Lyase</keyword>
<evidence type="ECO:0000313" key="6">
    <source>
        <dbReference type="EMBL" id="TXD96954.1"/>
    </source>
</evidence>
<evidence type="ECO:0000256" key="1">
    <source>
        <dbReference type="ARBA" id="ARBA00030291"/>
    </source>
</evidence>
<gene>
    <name evidence="6" type="ORF">ES754_08005</name>
</gene>
<dbReference type="OrthoDB" id="9789841at2"/>
<evidence type="ECO:0000256" key="3">
    <source>
        <dbReference type="ARBA" id="ARBA00032460"/>
    </source>
</evidence>
<comment type="caution">
    <text evidence="6">The sequence shown here is derived from an EMBL/GenBank/DDBJ whole genome shotgun (WGS) entry which is preliminary data.</text>
</comment>
<evidence type="ECO:0000259" key="5">
    <source>
        <dbReference type="PROSITE" id="PS51819"/>
    </source>
</evidence>
<dbReference type="Proteomes" id="UP000321903">
    <property type="component" value="Unassembled WGS sequence"/>
</dbReference>
<dbReference type="Gene3D" id="3.10.180.10">
    <property type="entry name" value="2,3-Dihydroxybiphenyl 1,2-Dioxygenase, domain 1"/>
    <property type="match status" value="1"/>
</dbReference>
<dbReference type="PANTHER" id="PTHR46036">
    <property type="entry name" value="LACTOYLGLUTATHIONE LYASE"/>
    <property type="match status" value="1"/>
</dbReference>
<feature type="domain" description="VOC" evidence="5">
    <location>
        <begin position="2"/>
        <end position="119"/>
    </location>
</feature>
<dbReference type="AlphaFoldDB" id="A0A5C7A0M4"/>
<dbReference type="InterPro" id="IPR004360">
    <property type="entry name" value="Glyas_Fos-R_dOase_dom"/>
</dbReference>
<reference evidence="6 7" key="1">
    <citation type="submission" date="2019-08" db="EMBL/GenBank/DDBJ databases">
        <title>Genome sequence of Psychrobacter frigidicola ACAM304 (type strain).</title>
        <authorList>
            <person name="Bowman J.P."/>
        </authorList>
    </citation>
    <scope>NUCLEOTIDE SEQUENCE [LARGE SCALE GENOMIC DNA]</scope>
    <source>
        <strain evidence="6 7">ACAM 304</strain>
    </source>
</reference>
<evidence type="ECO:0000256" key="2">
    <source>
        <dbReference type="ARBA" id="ARBA00030892"/>
    </source>
</evidence>
<evidence type="ECO:0000256" key="4">
    <source>
        <dbReference type="ARBA" id="ARBA00033298"/>
    </source>
</evidence>